<sequence length="81" mass="9464">MHHLVKDGCLPLVIGLVLPMTEADYHRPPLGWIKRRARRLIRAYSIDRRYAIACAADDYSDFTHMHRERLSQLLKGELQHA</sequence>
<accession>A0A5A7MIG3</accession>
<dbReference type="Proteomes" id="UP000323105">
    <property type="component" value="Unassembled WGS sequence"/>
</dbReference>
<evidence type="ECO:0000313" key="1">
    <source>
        <dbReference type="EMBL" id="GEQ76704.1"/>
    </source>
</evidence>
<name>A0A5A7MIG3_COMTE</name>
<organism evidence="1 2">
    <name type="scientific">Comamonas testosteroni</name>
    <name type="common">Pseudomonas testosteroni</name>
    <dbReference type="NCBI Taxonomy" id="285"/>
    <lineage>
        <taxon>Bacteria</taxon>
        <taxon>Pseudomonadati</taxon>
        <taxon>Pseudomonadota</taxon>
        <taxon>Betaproteobacteria</taxon>
        <taxon>Burkholderiales</taxon>
        <taxon>Comamonadaceae</taxon>
        <taxon>Comamonas</taxon>
    </lineage>
</organism>
<evidence type="ECO:0000313" key="2">
    <source>
        <dbReference type="Proteomes" id="UP000323105"/>
    </source>
</evidence>
<reference evidence="1 2" key="1">
    <citation type="journal article" date="2019" name="Microbiol. Resour. Announc.">
        <title>Draft Genome Sequence of Comamonas testosteroni TA441, a Bacterium That Has a Cryptic Phenol Degradation Gene Cluster.</title>
        <authorList>
            <person name="Arai H."/>
            <person name="Ishii M."/>
        </authorList>
    </citation>
    <scope>NUCLEOTIDE SEQUENCE [LARGE SCALE GENOMIC DNA]</scope>
    <source>
        <strain evidence="1 2">TA441</strain>
    </source>
</reference>
<dbReference type="RefSeq" id="WP_149356379.1">
    <property type="nucleotide sequence ID" value="NZ_BKBW01000007.1"/>
</dbReference>
<proteinExistence type="predicted"/>
<gene>
    <name evidence="1" type="ORF">CTTA_3709</name>
</gene>
<dbReference type="EMBL" id="BKBW01000007">
    <property type="protein sequence ID" value="GEQ76704.1"/>
    <property type="molecule type" value="Genomic_DNA"/>
</dbReference>
<comment type="caution">
    <text evidence="1">The sequence shown here is derived from an EMBL/GenBank/DDBJ whole genome shotgun (WGS) entry which is preliminary data.</text>
</comment>
<protein>
    <submittedName>
        <fullName evidence="1">Uncharacterized protein</fullName>
    </submittedName>
</protein>
<dbReference type="AlphaFoldDB" id="A0A5A7MIG3"/>